<feature type="compositionally biased region" description="Polar residues" evidence="1">
    <location>
        <begin position="497"/>
        <end position="513"/>
    </location>
</feature>
<dbReference type="SMART" id="SM00225">
    <property type="entry name" value="BTB"/>
    <property type="match status" value="1"/>
</dbReference>
<dbReference type="PROSITE" id="PS50097">
    <property type="entry name" value="BTB"/>
    <property type="match status" value="1"/>
</dbReference>
<dbReference type="Proteomes" id="UP000008909">
    <property type="component" value="Unassembled WGS sequence"/>
</dbReference>
<protein>
    <submittedName>
        <fullName evidence="3">BTB/POZ domain-containing protein 9</fullName>
    </submittedName>
</protein>
<feature type="compositionally biased region" description="Polar residues" evidence="1">
    <location>
        <begin position="1040"/>
        <end position="1057"/>
    </location>
</feature>
<dbReference type="EMBL" id="DF144601">
    <property type="protein sequence ID" value="GAA57224.1"/>
    <property type="molecule type" value="Genomic_DNA"/>
</dbReference>
<organism evidence="3 4">
    <name type="scientific">Clonorchis sinensis</name>
    <name type="common">Chinese liver fluke</name>
    <dbReference type="NCBI Taxonomy" id="79923"/>
    <lineage>
        <taxon>Eukaryota</taxon>
        <taxon>Metazoa</taxon>
        <taxon>Spiralia</taxon>
        <taxon>Lophotrochozoa</taxon>
        <taxon>Platyhelminthes</taxon>
        <taxon>Trematoda</taxon>
        <taxon>Digenea</taxon>
        <taxon>Opisthorchiida</taxon>
        <taxon>Opisthorchiata</taxon>
        <taxon>Opisthorchiidae</taxon>
        <taxon>Clonorchis</taxon>
    </lineage>
</organism>
<reference key="2">
    <citation type="submission" date="2011-10" db="EMBL/GenBank/DDBJ databases">
        <title>The genome and transcriptome sequence of Clonorchis sinensis provide insights into the carcinogenic liver fluke.</title>
        <authorList>
            <person name="Wang X."/>
            <person name="Huang Y."/>
            <person name="Chen W."/>
            <person name="Liu H."/>
            <person name="Guo L."/>
            <person name="Chen Y."/>
            <person name="Luo F."/>
            <person name="Zhou W."/>
            <person name="Sun J."/>
            <person name="Mao Q."/>
            <person name="Liang P."/>
            <person name="Zhou C."/>
            <person name="Tian Y."/>
            <person name="Men J."/>
            <person name="Lv X."/>
            <person name="Huang L."/>
            <person name="Zhou J."/>
            <person name="Hu Y."/>
            <person name="Li R."/>
            <person name="Zhang F."/>
            <person name="Lei H."/>
            <person name="Li X."/>
            <person name="Hu X."/>
            <person name="Liang C."/>
            <person name="Xu J."/>
            <person name="Wu Z."/>
            <person name="Yu X."/>
        </authorList>
    </citation>
    <scope>NUCLEOTIDE SEQUENCE</scope>
    <source>
        <strain>Henan</strain>
    </source>
</reference>
<dbReference type="GO" id="GO:0048512">
    <property type="term" value="P:circadian behavior"/>
    <property type="evidence" value="ECO:0007669"/>
    <property type="project" value="TreeGrafter"/>
</dbReference>
<dbReference type="Pfam" id="PF00651">
    <property type="entry name" value="BTB"/>
    <property type="match status" value="1"/>
</dbReference>
<feature type="region of interest" description="Disordered" evidence="1">
    <location>
        <begin position="593"/>
        <end position="619"/>
    </location>
</feature>
<feature type="compositionally biased region" description="Basic and acidic residues" evidence="1">
    <location>
        <begin position="473"/>
        <end position="486"/>
    </location>
</feature>
<proteinExistence type="predicted"/>
<dbReference type="PANTHER" id="PTHR46306">
    <property type="entry name" value="BTB/POZ DOMAIN-CONTAINING PROTEIN 9"/>
    <property type="match status" value="1"/>
</dbReference>
<dbReference type="GO" id="GO:0005737">
    <property type="term" value="C:cytoplasm"/>
    <property type="evidence" value="ECO:0007669"/>
    <property type="project" value="TreeGrafter"/>
</dbReference>
<feature type="compositionally biased region" description="Low complexity" evidence="1">
    <location>
        <begin position="906"/>
        <end position="922"/>
    </location>
</feature>
<feature type="domain" description="BTB" evidence="2">
    <location>
        <begin position="49"/>
        <end position="116"/>
    </location>
</feature>
<dbReference type="Pfam" id="PF07707">
    <property type="entry name" value="BACK"/>
    <property type="match status" value="1"/>
</dbReference>
<dbReference type="SUPFAM" id="SSF54695">
    <property type="entry name" value="POZ domain"/>
    <property type="match status" value="1"/>
</dbReference>
<evidence type="ECO:0000313" key="4">
    <source>
        <dbReference type="Proteomes" id="UP000008909"/>
    </source>
</evidence>
<dbReference type="InterPro" id="IPR052407">
    <property type="entry name" value="BTB_POZ_domain_cont_9"/>
</dbReference>
<evidence type="ECO:0000259" key="2">
    <source>
        <dbReference type="PROSITE" id="PS50097"/>
    </source>
</evidence>
<dbReference type="SUPFAM" id="SSF49785">
    <property type="entry name" value="Galactose-binding domain-like"/>
    <property type="match status" value="2"/>
</dbReference>
<dbReference type="Pfam" id="PF00754">
    <property type="entry name" value="F5_F8_type_C"/>
    <property type="match status" value="2"/>
</dbReference>
<dbReference type="Gene3D" id="2.60.120.260">
    <property type="entry name" value="Galactose-binding domain-like"/>
    <property type="match status" value="2"/>
</dbReference>
<feature type="compositionally biased region" description="Polar residues" evidence="1">
    <location>
        <begin position="462"/>
        <end position="471"/>
    </location>
</feature>
<dbReference type="InterPro" id="IPR011333">
    <property type="entry name" value="SKP1/BTB/POZ_sf"/>
</dbReference>
<dbReference type="InterPro" id="IPR011705">
    <property type="entry name" value="BACK"/>
</dbReference>
<sequence length="1057" mass="116684">MSDRATFPVAGAVCASSRVPRGDRSTQYIDHSSDVAASISNLYGNELFSDVTLVVQGVQFTAHKVVLAARSEYFRALLYGGLAESNRSVIQLNDINAAAFKHVLQYIYTGRLTVTKLRTMLDVLGLAHQYDFRSLESALSAHLTHSLRLSNVWLIYNLAVMYGLEELINACLKFLDGIAPAPLFSPHFLHLSQPAVERLLSRDSFCASEIDIFRSLCAWFRTTKESSTRSGSYLPSITDHNQDSVCKSDISSETGSETLALVREKSGSTDAKILTDSSVQPDKRCIDEPAWNHALSESEWERQVMRRCVRFELMSLRDLLSEVRASKMVSPDDLLDAISLQAKTMDELPHRGWSLPGINLASPRFAASLVAGEEGSYPYFFVDDADDADDLAELQFTLGALEAGGSDWNVVMDMDNMDEDVDETSESDSRSDLNVGSVSHSGDGDVPVGSLGSHAVPAPQGEASSVPNELTESGDRDDPSQQERLNRLPRNVGGGTRSIQGASVSRPTNQFASPDWIQTQSNLTGARLADFNQYRSLGTDYQHLFINHQGCLVPRAGSSSAAQQNASSAAVAIPSVHGLQHHMPAERSVRWLQPSNPRSSRRIAPHPPPPPHSEHDVVRHSLDDPDAHIVIRLGKPSIVNTIRMQLWDREVRCYSYYVEVSLDQVTWHRVVDYRTYLCRSWQTLHFPTRVVHYFRITGTRNTSNRTFHLITFRCLYTDHVCRQVDGFLVPTYNVASVDQGATVLEGVSRNRNALIDGNARMYDWNSGYTCHQLGNGAIVVQLSQPYLIRSMRFLLWDLDDRTYSYSVHVSTNREDWRLVRDATRDRCQSWQIITFPPQLVTFIRVVGSHNTANEVFHLVHLECPYPPAELMEEQEQFSKINNLAITNTQPLNLNPEPAGANASLVTSGSEPSEPNSTSENPSYQATQATELLDSASVLDPITDLAFAGELETRTHSPPTPLDPPDETVEAAATLPATRSLTQLPIDSSLGPGMESGRDMLLDSGAAVSATNLSLNRASSHDLSGLPGHPSASGFRGRNRLVTQTLSPRNNAAPSSRN</sequence>
<dbReference type="InterPro" id="IPR008979">
    <property type="entry name" value="Galactose-bd-like_sf"/>
</dbReference>
<dbReference type="GO" id="GO:0008344">
    <property type="term" value="P:adult locomotory behavior"/>
    <property type="evidence" value="ECO:0007669"/>
    <property type="project" value="TreeGrafter"/>
</dbReference>
<evidence type="ECO:0000256" key="1">
    <source>
        <dbReference type="SAM" id="MobiDB-lite"/>
    </source>
</evidence>
<dbReference type="Gene3D" id="3.30.710.10">
    <property type="entry name" value="Potassium Channel Kv1.1, Chain A"/>
    <property type="match status" value="1"/>
</dbReference>
<dbReference type="FunFam" id="2.60.120.260:FF:000051">
    <property type="entry name" value="BTB/POZ domain-containing protein 9"/>
    <property type="match status" value="1"/>
</dbReference>
<dbReference type="CDD" id="cd18287">
    <property type="entry name" value="BTB_POZ_BTBD9"/>
    <property type="match status" value="1"/>
</dbReference>
<dbReference type="InterPro" id="IPR000210">
    <property type="entry name" value="BTB/POZ_dom"/>
</dbReference>
<reference evidence="3" key="1">
    <citation type="journal article" date="2011" name="Genome Biol.">
        <title>The draft genome of the carcinogenic human liver fluke Clonorchis sinensis.</title>
        <authorList>
            <person name="Wang X."/>
            <person name="Chen W."/>
            <person name="Huang Y."/>
            <person name="Sun J."/>
            <person name="Men J."/>
            <person name="Liu H."/>
            <person name="Luo F."/>
            <person name="Guo L."/>
            <person name="Lv X."/>
            <person name="Deng C."/>
            <person name="Zhou C."/>
            <person name="Fan Y."/>
            <person name="Li X."/>
            <person name="Huang L."/>
            <person name="Hu Y."/>
            <person name="Liang C."/>
            <person name="Hu X."/>
            <person name="Xu J."/>
            <person name="Yu X."/>
        </authorList>
    </citation>
    <scope>NUCLEOTIDE SEQUENCE [LARGE SCALE GENOMIC DNA]</scope>
    <source>
        <strain evidence="3">Henan</strain>
    </source>
</reference>
<dbReference type="Gene3D" id="1.25.40.420">
    <property type="match status" value="1"/>
</dbReference>
<dbReference type="InterPro" id="IPR000421">
    <property type="entry name" value="FA58C"/>
</dbReference>
<dbReference type="GO" id="GO:0050804">
    <property type="term" value="P:modulation of chemical synaptic transmission"/>
    <property type="evidence" value="ECO:0007669"/>
    <property type="project" value="TreeGrafter"/>
</dbReference>
<gene>
    <name evidence="3" type="ORF">CLF_112351</name>
</gene>
<feature type="region of interest" description="Disordered" evidence="1">
    <location>
        <begin position="419"/>
        <end position="513"/>
    </location>
</feature>
<keyword evidence="4" id="KW-1185">Reference proteome</keyword>
<feature type="region of interest" description="Disordered" evidence="1">
    <location>
        <begin position="888"/>
        <end position="923"/>
    </location>
</feature>
<name>G7YW94_CLOSI</name>
<dbReference type="AlphaFoldDB" id="G7YW94"/>
<accession>G7YW94</accession>
<evidence type="ECO:0000313" key="3">
    <source>
        <dbReference type="EMBL" id="GAA57224.1"/>
    </source>
</evidence>
<feature type="region of interest" description="Disordered" evidence="1">
    <location>
        <begin position="1017"/>
        <end position="1057"/>
    </location>
</feature>
<dbReference type="PANTHER" id="PTHR46306:SF1">
    <property type="entry name" value="BTB_POZ DOMAIN-CONTAINING PROTEIN 9"/>
    <property type="match status" value="1"/>
</dbReference>